<keyword evidence="4 6" id="KW-0479">Metal-binding</keyword>
<dbReference type="RefSeq" id="WP_005397157.1">
    <property type="nucleotide sequence ID" value="NZ_JH601088.1"/>
</dbReference>
<dbReference type="InterPro" id="IPR002467">
    <property type="entry name" value="Pept_M24A_MAP1"/>
</dbReference>
<dbReference type="STRING" id="883114.HMPREF9709_00243"/>
<feature type="binding site" evidence="6">
    <location>
        <position position="169"/>
    </location>
    <ligand>
        <name>a divalent metal cation</name>
        <dbReference type="ChEBI" id="CHEBI:60240"/>
        <label>2</label>
        <note>catalytic</note>
    </ligand>
</feature>
<dbReference type="GO" id="GO:0046872">
    <property type="term" value="F:metal ion binding"/>
    <property type="evidence" value="ECO:0007669"/>
    <property type="project" value="UniProtKB-UniRule"/>
</dbReference>
<feature type="binding site" evidence="6">
    <location>
        <position position="233"/>
    </location>
    <ligand>
        <name>a divalent metal cation</name>
        <dbReference type="ChEBI" id="CHEBI:60240"/>
        <label>1</label>
    </ligand>
</feature>
<evidence type="ECO:0000256" key="2">
    <source>
        <dbReference type="ARBA" id="ARBA00022438"/>
    </source>
</evidence>
<sequence>MIVLKTEEEIQGMKKSGEILAKTHLAIKQILRPGLSTMQINDFAEEFMKYKNAIPVQKGFEGFPYALCTSVNDVICHGFPRKDEILKEGDILSIDNVVEYNGYLSDSCWSYAIGKLSDQDQKLMDVTLKCLDLGIEQAIAGNRLGDIGSAIQTYAEAAGFSVVRDFVGHGIGKEMHEDPQVPHYGKAGRGRRLIENMVITIEPMINIGKWQKKLDSNGWVARTIDGEKSCQFEHTLVIRKDKAEILTNQDDTSLTDEEMEWIKNYKF</sequence>
<keyword evidence="2 6" id="KW-0031">Aminopeptidase</keyword>
<dbReference type="GeneID" id="96998265"/>
<protein>
    <recommendedName>
        <fullName evidence="6 7">Methionine aminopeptidase</fullName>
        <shortName evidence="6">MAP</shortName>
        <shortName evidence="6">MetAP</shortName>
        <ecNumber evidence="6 7">3.4.11.18</ecNumber>
    </recommendedName>
    <alternativeName>
        <fullName evidence="6">Peptidase M</fullName>
    </alternativeName>
</protein>
<gene>
    <name evidence="6" type="primary">map</name>
    <name evidence="9" type="ORF">HMPREF9709_00243</name>
</gene>
<evidence type="ECO:0000256" key="1">
    <source>
        <dbReference type="ARBA" id="ARBA00002521"/>
    </source>
</evidence>
<comment type="similarity">
    <text evidence="6">Belongs to the peptidase M24A family. Methionine aminopeptidase type 1 subfamily.</text>
</comment>
<organism evidence="9 10">
    <name type="scientific">Helcococcus kunzii ATCC 51366</name>
    <dbReference type="NCBI Taxonomy" id="883114"/>
    <lineage>
        <taxon>Bacteria</taxon>
        <taxon>Bacillati</taxon>
        <taxon>Bacillota</taxon>
        <taxon>Tissierellia</taxon>
        <taxon>Tissierellales</taxon>
        <taxon>Peptoniphilaceae</taxon>
        <taxon>Helcococcus</taxon>
    </lineage>
</organism>
<comment type="cofactor">
    <cofactor evidence="6">
        <name>Co(2+)</name>
        <dbReference type="ChEBI" id="CHEBI:48828"/>
    </cofactor>
    <cofactor evidence="6">
        <name>Zn(2+)</name>
        <dbReference type="ChEBI" id="CHEBI:29105"/>
    </cofactor>
    <cofactor evidence="6">
        <name>Mn(2+)</name>
        <dbReference type="ChEBI" id="CHEBI:29035"/>
    </cofactor>
    <cofactor evidence="6">
        <name>Fe(2+)</name>
        <dbReference type="ChEBI" id="CHEBI:29033"/>
    </cofactor>
    <text evidence="6">Binds 2 divalent metal cations per subunit. Has a high-affinity and a low affinity metal-binding site. The true nature of the physiological cofactor is under debate. The enzyme is active with cobalt, zinc, manganese or divalent iron ions. Most likely, methionine aminopeptidases function as mononuclear Fe(2+)-metalloproteases under physiological conditions, and the catalytically relevant metal-binding site has been assigned to the histidine-containing high-affinity site.</text>
</comment>
<dbReference type="PROSITE" id="PS00680">
    <property type="entry name" value="MAP_1"/>
    <property type="match status" value="1"/>
</dbReference>
<evidence type="ECO:0000313" key="9">
    <source>
        <dbReference type="EMBL" id="EHR35797.1"/>
    </source>
</evidence>
<accession>H3NLN2</accession>
<feature type="domain" description="Peptidase M24" evidence="8">
    <location>
        <begin position="12"/>
        <end position="239"/>
    </location>
</feature>
<comment type="subunit">
    <text evidence="6">Monomer.</text>
</comment>
<dbReference type="PATRIC" id="fig|883114.3.peg.239"/>
<dbReference type="EMBL" id="AGEI01000007">
    <property type="protein sequence ID" value="EHR35797.1"/>
    <property type="molecule type" value="Genomic_DNA"/>
</dbReference>
<dbReference type="Gene3D" id="3.90.230.10">
    <property type="entry name" value="Creatinase/methionine aminopeptidase superfamily"/>
    <property type="match status" value="1"/>
</dbReference>
<dbReference type="eggNOG" id="COG0024">
    <property type="taxonomic scope" value="Bacteria"/>
</dbReference>
<dbReference type="HAMAP" id="MF_01974">
    <property type="entry name" value="MetAP_1"/>
    <property type="match status" value="1"/>
</dbReference>
<evidence type="ECO:0000256" key="7">
    <source>
        <dbReference type="RuleBase" id="RU003653"/>
    </source>
</evidence>
<dbReference type="GO" id="GO:0006508">
    <property type="term" value="P:proteolysis"/>
    <property type="evidence" value="ECO:0007669"/>
    <property type="project" value="UniProtKB-KW"/>
</dbReference>
<dbReference type="GO" id="GO:0004239">
    <property type="term" value="F:initiator methionyl aminopeptidase activity"/>
    <property type="evidence" value="ECO:0007669"/>
    <property type="project" value="UniProtKB-UniRule"/>
</dbReference>
<dbReference type="GO" id="GO:0005829">
    <property type="term" value="C:cytosol"/>
    <property type="evidence" value="ECO:0007669"/>
    <property type="project" value="TreeGrafter"/>
</dbReference>
<feature type="binding site" evidence="6">
    <location>
        <position position="176"/>
    </location>
    <ligand>
        <name>substrate</name>
    </ligand>
</feature>
<dbReference type="OrthoDB" id="9802055at2"/>
<name>H3NLN2_9FIRM</name>
<dbReference type="InterPro" id="IPR000994">
    <property type="entry name" value="Pept_M24"/>
</dbReference>
<dbReference type="PANTHER" id="PTHR43330:SF17">
    <property type="entry name" value="METHIONINE AMINOPEPTIDASE"/>
    <property type="match status" value="1"/>
</dbReference>
<dbReference type="InterPro" id="IPR001714">
    <property type="entry name" value="Pept_M24_MAP"/>
</dbReference>
<evidence type="ECO:0000256" key="4">
    <source>
        <dbReference type="ARBA" id="ARBA00022723"/>
    </source>
</evidence>
<proteinExistence type="inferred from homology"/>
<keyword evidence="5 6" id="KW-0378">Hydrolase</keyword>
<evidence type="ECO:0000256" key="3">
    <source>
        <dbReference type="ARBA" id="ARBA00022670"/>
    </source>
</evidence>
<feature type="binding site" evidence="6">
    <location>
        <position position="233"/>
    </location>
    <ligand>
        <name>a divalent metal cation</name>
        <dbReference type="ChEBI" id="CHEBI:60240"/>
        <label>2</label>
        <note>catalytic</note>
    </ligand>
</feature>
<comment type="function">
    <text evidence="1 6">Removes the N-terminal methionine from nascent proteins. The N-terminal methionine is often cleaved when the second residue in the primary sequence is small and uncharged (Met-Ala-, Cys, Gly, Pro, Ser, Thr, or Val). Requires deformylation of the N(alpha)-formylated initiator methionine before it can be hydrolyzed.</text>
</comment>
<keyword evidence="10" id="KW-1185">Reference proteome</keyword>
<evidence type="ECO:0000256" key="5">
    <source>
        <dbReference type="ARBA" id="ARBA00022801"/>
    </source>
</evidence>
<evidence type="ECO:0000313" key="10">
    <source>
        <dbReference type="Proteomes" id="UP000004191"/>
    </source>
</evidence>
<dbReference type="PRINTS" id="PR00599">
    <property type="entry name" value="MAPEPTIDASE"/>
</dbReference>
<dbReference type="NCBIfam" id="TIGR00500">
    <property type="entry name" value="met_pdase_I"/>
    <property type="match status" value="1"/>
</dbReference>
<reference evidence="9 10" key="1">
    <citation type="submission" date="2012-01" db="EMBL/GenBank/DDBJ databases">
        <title>The Genome Sequence of Helcococcus kunzii ATCC 51366.</title>
        <authorList>
            <consortium name="The Broad Institute Genome Sequencing Platform"/>
            <person name="Earl A."/>
            <person name="Ward D."/>
            <person name="Feldgarden M."/>
            <person name="Gevers D."/>
            <person name="Huys G."/>
            <person name="Young S.K."/>
            <person name="Zeng Q."/>
            <person name="Gargeya S."/>
            <person name="Fitzgerald M."/>
            <person name="Haas B."/>
            <person name="Abouelleil A."/>
            <person name="Alvarado L."/>
            <person name="Arachchi H.M."/>
            <person name="Berlin A."/>
            <person name="Chapman S.B."/>
            <person name="Gearin G."/>
            <person name="Goldberg J."/>
            <person name="Griggs A."/>
            <person name="Gujja S."/>
            <person name="Hansen M."/>
            <person name="Heiman D."/>
            <person name="Howarth C."/>
            <person name="Larimer J."/>
            <person name="Lui A."/>
            <person name="MacDonald P.J.P."/>
            <person name="McCowen C."/>
            <person name="Montmayeur A."/>
            <person name="Murphy C."/>
            <person name="Neiman D."/>
            <person name="Pearson M."/>
            <person name="Priest M."/>
            <person name="Roberts A."/>
            <person name="Saif S."/>
            <person name="Shea T."/>
            <person name="Sisk P."/>
            <person name="Stolte C."/>
            <person name="Sykes S."/>
            <person name="Wortman J."/>
            <person name="Nusbaum C."/>
            <person name="Birren B."/>
        </authorList>
    </citation>
    <scope>NUCLEOTIDE SEQUENCE [LARGE SCALE GENOMIC DNA]</scope>
    <source>
        <strain evidence="9 10">ATCC 51366</strain>
    </source>
</reference>
<dbReference type="HOGENOM" id="CLU_015857_0_1_9"/>
<dbReference type="Pfam" id="PF00557">
    <property type="entry name" value="Peptidase_M24"/>
    <property type="match status" value="1"/>
</dbReference>
<keyword evidence="3 6" id="KW-0645">Protease</keyword>
<dbReference type="Proteomes" id="UP000004191">
    <property type="component" value="Unassembled WGS sequence"/>
</dbReference>
<dbReference type="CDD" id="cd01086">
    <property type="entry name" value="MetAP1"/>
    <property type="match status" value="1"/>
</dbReference>
<dbReference type="AlphaFoldDB" id="H3NLN2"/>
<evidence type="ECO:0000259" key="8">
    <source>
        <dbReference type="Pfam" id="PF00557"/>
    </source>
</evidence>
<dbReference type="PANTHER" id="PTHR43330">
    <property type="entry name" value="METHIONINE AMINOPEPTIDASE"/>
    <property type="match status" value="1"/>
</dbReference>
<dbReference type="EC" id="3.4.11.18" evidence="6 7"/>
<comment type="caution">
    <text evidence="9">The sequence shown here is derived from an EMBL/GenBank/DDBJ whole genome shotgun (WGS) entry which is preliminary data.</text>
</comment>
<evidence type="ECO:0000256" key="6">
    <source>
        <dbReference type="HAMAP-Rule" id="MF_01974"/>
    </source>
</evidence>
<feature type="binding site" evidence="6">
    <location>
        <position position="95"/>
    </location>
    <ligand>
        <name>a divalent metal cation</name>
        <dbReference type="ChEBI" id="CHEBI:60240"/>
        <label>1</label>
    </ligand>
</feature>
<comment type="catalytic activity">
    <reaction evidence="6 7">
        <text>Release of N-terminal amino acids, preferentially methionine, from peptides and arylamides.</text>
        <dbReference type="EC" id="3.4.11.18"/>
    </reaction>
</comment>
<feature type="binding site" evidence="6">
    <location>
        <position position="106"/>
    </location>
    <ligand>
        <name>a divalent metal cation</name>
        <dbReference type="ChEBI" id="CHEBI:60240"/>
        <label>2</label>
        <note>catalytic</note>
    </ligand>
</feature>
<dbReference type="InterPro" id="IPR036005">
    <property type="entry name" value="Creatinase/aminopeptidase-like"/>
</dbReference>
<feature type="binding site" evidence="6">
    <location>
        <position position="202"/>
    </location>
    <ligand>
        <name>a divalent metal cation</name>
        <dbReference type="ChEBI" id="CHEBI:60240"/>
        <label>2</label>
        <note>catalytic</note>
    </ligand>
</feature>
<dbReference type="SUPFAM" id="SSF55920">
    <property type="entry name" value="Creatinase/aminopeptidase"/>
    <property type="match status" value="1"/>
</dbReference>
<dbReference type="GO" id="GO:0070006">
    <property type="term" value="F:metalloaminopeptidase activity"/>
    <property type="evidence" value="ECO:0007669"/>
    <property type="project" value="UniProtKB-UniRule"/>
</dbReference>
<feature type="binding site" evidence="6">
    <location>
        <position position="106"/>
    </location>
    <ligand>
        <name>a divalent metal cation</name>
        <dbReference type="ChEBI" id="CHEBI:60240"/>
        <label>1</label>
    </ligand>
</feature>
<feature type="binding site" evidence="6">
    <location>
        <position position="77"/>
    </location>
    <ligand>
        <name>substrate</name>
    </ligand>
</feature>